<sequence>MSRDPLPEYALSLPPSDLQSLLDHPKGKHAVPALLQLSVLSPTFPIRLSLRGSHTRRYPKKSFRIELPAPHPTLQAREFHLNAEYADPAMIRNKLSFAFFERLGALTPDAQYVKLLLNGTPAGAYLHLESVDDLYLKKRNLPPGPIFYAVNNNANFSLISKITQGPKAALEAGYEGKVAAEHDWASLREWIYFINTTPADDFARGIPRYLDLDAYFNWLAGVVCTQNFDGFIQNYALYQNGETGLFQLIPWDYDGTWGRNLKGKPLRPDYIPITGYNTLTARMLADQTLRARYRVRMEEVLATHFTPRVLEPLVQDLLRTVRPALEQDPHRNASLPLLDGEFDVISTFVAKRRRYLLDHLRDLE</sequence>
<name>A0A074LI10_9BACL</name>
<organism evidence="1 2">
    <name type="scientific">Tumebacillus flagellatus</name>
    <dbReference type="NCBI Taxonomy" id="1157490"/>
    <lineage>
        <taxon>Bacteria</taxon>
        <taxon>Bacillati</taxon>
        <taxon>Bacillota</taxon>
        <taxon>Bacilli</taxon>
        <taxon>Bacillales</taxon>
        <taxon>Alicyclobacillaceae</taxon>
        <taxon>Tumebacillus</taxon>
    </lineage>
</organism>
<gene>
    <name evidence="1" type="ORF">EL26_18715</name>
</gene>
<dbReference type="InterPro" id="IPR014867">
    <property type="entry name" value="Spore_coat_CotH_CotH2/3/7"/>
</dbReference>
<accession>A0A074LI10</accession>
<comment type="caution">
    <text evidence="1">The sequence shown here is derived from an EMBL/GenBank/DDBJ whole genome shotgun (WGS) entry which is preliminary data.</text>
</comment>
<proteinExistence type="predicted"/>
<evidence type="ECO:0000313" key="2">
    <source>
        <dbReference type="Proteomes" id="UP000027931"/>
    </source>
</evidence>
<dbReference type="OrthoDB" id="3235126at2"/>
<protein>
    <recommendedName>
        <fullName evidence="3">Spore coat protein</fullName>
    </recommendedName>
</protein>
<dbReference type="eggNOG" id="COG5337">
    <property type="taxonomic scope" value="Bacteria"/>
</dbReference>
<dbReference type="STRING" id="1157490.EL26_18715"/>
<dbReference type="Pfam" id="PF08757">
    <property type="entry name" value="CotH"/>
    <property type="match status" value="1"/>
</dbReference>
<dbReference type="PANTHER" id="PTHR40050">
    <property type="entry name" value="INNER SPORE COAT PROTEIN H"/>
    <property type="match status" value="1"/>
</dbReference>
<dbReference type="PANTHER" id="PTHR40050:SF1">
    <property type="entry name" value="INNER SPORE COAT PROTEIN H"/>
    <property type="match status" value="1"/>
</dbReference>
<keyword evidence="2" id="KW-1185">Reference proteome</keyword>
<dbReference type="AlphaFoldDB" id="A0A074LI10"/>
<dbReference type="EMBL" id="JMIR01000031">
    <property type="protein sequence ID" value="KEO81871.1"/>
    <property type="molecule type" value="Genomic_DNA"/>
</dbReference>
<evidence type="ECO:0000313" key="1">
    <source>
        <dbReference type="EMBL" id="KEO81871.1"/>
    </source>
</evidence>
<dbReference type="RefSeq" id="WP_038091969.1">
    <property type="nucleotide sequence ID" value="NZ_JMIR01000031.1"/>
</dbReference>
<reference evidence="1 2" key="1">
    <citation type="journal article" date="2013" name="Int. J. Syst. Evol. Microbiol.">
        <title>Tumebacillus flagellatus sp. nov., an alpha-amylase/pullulanase-producing bacterium isolated from cassava wastewater.</title>
        <authorList>
            <person name="Wang Q."/>
            <person name="Xie N."/>
            <person name="Qin Y."/>
            <person name="Shen N."/>
            <person name="Zhu J."/>
            <person name="Mi H."/>
            <person name="Huang R."/>
        </authorList>
    </citation>
    <scope>NUCLEOTIDE SEQUENCE [LARGE SCALE GENOMIC DNA]</scope>
    <source>
        <strain evidence="1 2">GST4</strain>
    </source>
</reference>
<evidence type="ECO:0008006" key="3">
    <source>
        <dbReference type="Google" id="ProtNLM"/>
    </source>
</evidence>
<dbReference type="Proteomes" id="UP000027931">
    <property type="component" value="Unassembled WGS sequence"/>
</dbReference>